<dbReference type="Pfam" id="PF11716">
    <property type="entry name" value="MDMPI_N"/>
    <property type="match status" value="1"/>
</dbReference>
<dbReference type="STRING" id="860235.AOZ06_08195"/>
<dbReference type="KEGG" id="kphy:AOZ06_08195"/>
<dbReference type="AlphaFoldDB" id="A0A0N9HXG0"/>
<gene>
    <name evidence="2" type="ORF">AOZ06_08195</name>
</gene>
<dbReference type="InterPro" id="IPR024344">
    <property type="entry name" value="MDMPI_metal-binding"/>
</dbReference>
<evidence type="ECO:0000259" key="1">
    <source>
        <dbReference type="Pfam" id="PF11716"/>
    </source>
</evidence>
<reference evidence="2 3" key="1">
    <citation type="submission" date="2015-07" db="EMBL/GenBank/DDBJ databases">
        <title>Genome sequencing of Kibdelosporangium phytohabitans.</title>
        <authorList>
            <person name="Qin S."/>
            <person name="Xing K."/>
        </authorList>
    </citation>
    <scope>NUCLEOTIDE SEQUENCE [LARGE SCALE GENOMIC DNA]</scope>
    <source>
        <strain evidence="2 3">KLBMP1111</strain>
    </source>
</reference>
<organism evidence="2 3">
    <name type="scientific">Kibdelosporangium phytohabitans</name>
    <dbReference type="NCBI Taxonomy" id="860235"/>
    <lineage>
        <taxon>Bacteria</taxon>
        <taxon>Bacillati</taxon>
        <taxon>Actinomycetota</taxon>
        <taxon>Actinomycetes</taxon>
        <taxon>Pseudonocardiales</taxon>
        <taxon>Pseudonocardiaceae</taxon>
        <taxon>Kibdelosporangium</taxon>
    </lineage>
</organism>
<evidence type="ECO:0000313" key="3">
    <source>
        <dbReference type="Proteomes" id="UP000063699"/>
    </source>
</evidence>
<dbReference type="EMBL" id="CP012752">
    <property type="protein sequence ID" value="ALG06910.1"/>
    <property type="molecule type" value="Genomic_DNA"/>
</dbReference>
<dbReference type="InterPro" id="IPR034660">
    <property type="entry name" value="DinB/YfiT-like"/>
</dbReference>
<evidence type="ECO:0000313" key="2">
    <source>
        <dbReference type="EMBL" id="ALG06910.1"/>
    </source>
</evidence>
<dbReference type="Gene3D" id="1.20.120.450">
    <property type="entry name" value="dinb family like domain"/>
    <property type="match status" value="1"/>
</dbReference>
<sequence length="78" mass="8398">MHIERLRQQTGAFADTVTDLDPGARVATCPEWSVLDLVAHVGHIQRRAAAIVRTGEAVPFGQPAEPPAGWAAWSRAGR</sequence>
<dbReference type="RefSeq" id="WP_054288881.1">
    <property type="nucleotide sequence ID" value="NZ_CP012752.1"/>
</dbReference>
<protein>
    <recommendedName>
        <fullName evidence="1">Mycothiol-dependent maleylpyruvate isomerase metal-binding domain-containing protein</fullName>
    </recommendedName>
</protein>
<accession>A0A0N9HXG0</accession>
<dbReference type="SUPFAM" id="SSF109854">
    <property type="entry name" value="DinB/YfiT-like putative metalloenzymes"/>
    <property type="match status" value="1"/>
</dbReference>
<dbReference type="PANTHER" id="PTHR40758:SF1">
    <property type="entry name" value="CONSERVED PROTEIN"/>
    <property type="match status" value="1"/>
</dbReference>
<keyword evidence="3" id="KW-1185">Reference proteome</keyword>
<dbReference type="GO" id="GO:0005886">
    <property type="term" value="C:plasma membrane"/>
    <property type="evidence" value="ECO:0007669"/>
    <property type="project" value="TreeGrafter"/>
</dbReference>
<dbReference type="GO" id="GO:0046872">
    <property type="term" value="F:metal ion binding"/>
    <property type="evidence" value="ECO:0007669"/>
    <property type="project" value="InterPro"/>
</dbReference>
<dbReference type="Proteomes" id="UP000063699">
    <property type="component" value="Chromosome"/>
</dbReference>
<name>A0A0N9HXG0_9PSEU</name>
<dbReference type="PANTHER" id="PTHR40758">
    <property type="entry name" value="CONSERVED PROTEIN"/>
    <property type="match status" value="1"/>
</dbReference>
<dbReference type="OrthoDB" id="3671213at2"/>
<proteinExistence type="predicted"/>
<feature type="domain" description="Mycothiol-dependent maleylpyruvate isomerase metal-binding" evidence="1">
    <location>
        <begin position="5"/>
        <end position="60"/>
    </location>
</feature>